<dbReference type="AlphaFoldDB" id="A0A6J4VVG2"/>
<gene>
    <name evidence="2" type="ORF">AVDCRST_MAG86-4195</name>
</gene>
<sequence>GLHSVPPRDGRQETGDLCRRGRPHQRPFGPFAFAMPRGARFL</sequence>
<feature type="non-terminal residue" evidence="2">
    <location>
        <position position="1"/>
    </location>
</feature>
<feature type="non-terminal residue" evidence="2">
    <location>
        <position position="42"/>
    </location>
</feature>
<organism evidence="2">
    <name type="scientific">uncultured Truepera sp</name>
    <dbReference type="NCBI Taxonomy" id="543023"/>
    <lineage>
        <taxon>Bacteria</taxon>
        <taxon>Thermotogati</taxon>
        <taxon>Deinococcota</taxon>
        <taxon>Deinococci</taxon>
        <taxon>Trueperales</taxon>
        <taxon>Trueperaceae</taxon>
        <taxon>Truepera</taxon>
        <taxon>environmental samples</taxon>
    </lineage>
</organism>
<evidence type="ECO:0000256" key="1">
    <source>
        <dbReference type="SAM" id="MobiDB-lite"/>
    </source>
</evidence>
<proteinExistence type="predicted"/>
<name>A0A6J4VVG2_9DEIN</name>
<reference evidence="2" key="1">
    <citation type="submission" date="2020-02" db="EMBL/GenBank/DDBJ databases">
        <authorList>
            <person name="Meier V. D."/>
        </authorList>
    </citation>
    <scope>NUCLEOTIDE SEQUENCE</scope>
    <source>
        <strain evidence="2">AVDCRST_MAG86</strain>
    </source>
</reference>
<protein>
    <submittedName>
        <fullName evidence="2">Uncharacterized protein</fullName>
    </submittedName>
</protein>
<evidence type="ECO:0000313" key="2">
    <source>
        <dbReference type="EMBL" id="CAA9588026.1"/>
    </source>
</evidence>
<feature type="region of interest" description="Disordered" evidence="1">
    <location>
        <begin position="1"/>
        <end position="32"/>
    </location>
</feature>
<feature type="compositionally biased region" description="Basic and acidic residues" evidence="1">
    <location>
        <begin position="1"/>
        <end position="19"/>
    </location>
</feature>
<dbReference type="EMBL" id="CADCWP010000355">
    <property type="protein sequence ID" value="CAA9588026.1"/>
    <property type="molecule type" value="Genomic_DNA"/>
</dbReference>
<accession>A0A6J4VVG2</accession>